<proteinExistence type="predicted"/>
<gene>
    <name evidence="1" type="ORF">ABIC98_000791</name>
</gene>
<evidence type="ECO:0000313" key="2">
    <source>
        <dbReference type="Proteomes" id="UP001549207"/>
    </source>
</evidence>
<keyword evidence="2" id="KW-1185">Reference proteome</keyword>
<sequence length="33" mass="3319">MPASVSSVMGIKTAARILLAFRRAAIASGVGSE</sequence>
<name>A0ACC6TBU6_9MICC</name>
<comment type="caution">
    <text evidence="1">The sequence shown here is derived from an EMBL/GenBank/DDBJ whole genome shotgun (WGS) entry which is preliminary data.</text>
</comment>
<dbReference type="Proteomes" id="UP001549207">
    <property type="component" value="Unassembled WGS sequence"/>
</dbReference>
<accession>A0ACC6TBU6</accession>
<organism evidence="1 2">
    <name type="scientific">Arthrobacter nitrophenolicus</name>
    <dbReference type="NCBI Taxonomy" id="683150"/>
    <lineage>
        <taxon>Bacteria</taxon>
        <taxon>Bacillati</taxon>
        <taxon>Actinomycetota</taxon>
        <taxon>Actinomycetes</taxon>
        <taxon>Micrococcales</taxon>
        <taxon>Micrococcaceae</taxon>
        <taxon>Arthrobacter</taxon>
    </lineage>
</organism>
<reference evidence="1" key="1">
    <citation type="submission" date="2024-06" db="EMBL/GenBank/DDBJ databases">
        <title>Genomic Encyclopedia of Type Strains, Phase IV (KMG-IV): sequencing the most valuable type-strain genomes for metagenomic binning, comparative biology and taxonomic classification.</title>
        <authorList>
            <person name="Goeker M."/>
        </authorList>
    </citation>
    <scope>NUCLEOTIDE SEQUENCE</scope>
    <source>
        <strain evidence="1">SJCon</strain>
    </source>
</reference>
<evidence type="ECO:0000313" key="1">
    <source>
        <dbReference type="EMBL" id="MET3771160.1"/>
    </source>
</evidence>
<protein>
    <submittedName>
        <fullName evidence="1">Uncharacterized protein</fullName>
    </submittedName>
</protein>
<dbReference type="EMBL" id="JBEPNJ010000002">
    <property type="protein sequence ID" value="MET3771160.1"/>
    <property type="molecule type" value="Genomic_DNA"/>
</dbReference>